<reference evidence="1" key="1">
    <citation type="submission" date="2018-04" db="EMBL/GenBank/DDBJ databases">
        <title>Transcriptome assembly of Sipha flava.</title>
        <authorList>
            <person name="Scully E.D."/>
            <person name="Geib S.M."/>
            <person name="Palmer N.A."/>
            <person name="Koch K."/>
            <person name="Bradshaw J."/>
            <person name="Heng-Moss T."/>
            <person name="Sarath G."/>
        </authorList>
    </citation>
    <scope>NUCLEOTIDE SEQUENCE</scope>
</reference>
<evidence type="ECO:0000313" key="1">
    <source>
        <dbReference type="EMBL" id="MBY81156.1"/>
    </source>
</evidence>
<proteinExistence type="predicted"/>
<dbReference type="OrthoDB" id="6606864at2759"/>
<name>A0A2S2QTR9_9HEMI</name>
<organism evidence="1">
    <name type="scientific">Sipha flava</name>
    <name type="common">yellow sugarcane aphid</name>
    <dbReference type="NCBI Taxonomy" id="143950"/>
    <lineage>
        <taxon>Eukaryota</taxon>
        <taxon>Metazoa</taxon>
        <taxon>Ecdysozoa</taxon>
        <taxon>Arthropoda</taxon>
        <taxon>Hexapoda</taxon>
        <taxon>Insecta</taxon>
        <taxon>Pterygota</taxon>
        <taxon>Neoptera</taxon>
        <taxon>Paraneoptera</taxon>
        <taxon>Hemiptera</taxon>
        <taxon>Sternorrhyncha</taxon>
        <taxon>Aphidomorpha</taxon>
        <taxon>Aphidoidea</taxon>
        <taxon>Aphididae</taxon>
        <taxon>Sipha</taxon>
    </lineage>
</organism>
<accession>A0A2S2QTR9</accession>
<sequence>MFCHNSTIHSTTKYQPYQLVYGNSVVVPSTFTQNPDPQYNYENYHHTPKKNMQEAHALPRKHLLEAKQKSKDYDKLVKSLKISIGEKFMIQEKASKDKVAPKWLDTYIVIKTHPESPNIKILKLNKPVTLYRNLLKRFHEIN</sequence>
<protein>
    <submittedName>
        <fullName evidence="1">Retrovirus-related Pol polyprotein</fullName>
    </submittedName>
</protein>
<gene>
    <name evidence="1" type="primary">POL_36</name>
    <name evidence="1" type="ORF">g.31753</name>
</gene>
<dbReference type="EMBL" id="GGMS01011953">
    <property type="protein sequence ID" value="MBY81156.1"/>
    <property type="molecule type" value="Transcribed_RNA"/>
</dbReference>
<dbReference type="AlphaFoldDB" id="A0A2S2QTR9"/>